<evidence type="ECO:0000313" key="4">
    <source>
        <dbReference type="Proteomes" id="UP000316298"/>
    </source>
</evidence>
<evidence type="ECO:0000259" key="2">
    <source>
        <dbReference type="Pfam" id="PF01494"/>
    </source>
</evidence>
<proteinExistence type="predicted"/>
<dbReference type="PANTHER" id="PTHR42685">
    <property type="entry name" value="GERANYLGERANYL DIPHOSPHATE REDUCTASE"/>
    <property type="match status" value="1"/>
</dbReference>
<dbReference type="SUPFAM" id="SSF51905">
    <property type="entry name" value="FAD/NAD(P)-binding domain"/>
    <property type="match status" value="1"/>
</dbReference>
<evidence type="ECO:0000313" key="3">
    <source>
        <dbReference type="EMBL" id="TQJ00356.1"/>
    </source>
</evidence>
<dbReference type="EMBL" id="VFMM01000004">
    <property type="protein sequence ID" value="TQJ00356.1"/>
    <property type="molecule type" value="Genomic_DNA"/>
</dbReference>
<dbReference type="InterPro" id="IPR002938">
    <property type="entry name" value="FAD-bd"/>
</dbReference>
<dbReference type="Proteomes" id="UP000316298">
    <property type="component" value="Unassembled WGS sequence"/>
</dbReference>
<dbReference type="Pfam" id="PF01494">
    <property type="entry name" value="FAD_binding_3"/>
    <property type="match status" value="1"/>
</dbReference>
<accession>A0A542DBB3</accession>
<feature type="region of interest" description="Disordered" evidence="1">
    <location>
        <begin position="159"/>
        <end position="183"/>
    </location>
</feature>
<dbReference type="AlphaFoldDB" id="A0A542DBB3"/>
<gene>
    <name evidence="3" type="ORF">FB475_7353</name>
</gene>
<organism evidence="3 4">
    <name type="scientific">Kribbella jejuensis</name>
    <dbReference type="NCBI Taxonomy" id="236068"/>
    <lineage>
        <taxon>Bacteria</taxon>
        <taxon>Bacillati</taxon>
        <taxon>Actinomycetota</taxon>
        <taxon>Actinomycetes</taxon>
        <taxon>Propionibacteriales</taxon>
        <taxon>Kribbellaceae</taxon>
        <taxon>Kribbella</taxon>
    </lineage>
</organism>
<dbReference type="InterPro" id="IPR036188">
    <property type="entry name" value="FAD/NAD-bd_sf"/>
</dbReference>
<dbReference type="InterPro" id="IPR050407">
    <property type="entry name" value="Geranylgeranyl_reductase"/>
</dbReference>
<protein>
    <submittedName>
        <fullName evidence="3">Flavin-dependent dehydrogenase</fullName>
    </submittedName>
</protein>
<comment type="caution">
    <text evidence="3">The sequence shown here is derived from an EMBL/GenBank/DDBJ whole genome shotgun (WGS) entry which is preliminary data.</text>
</comment>
<name>A0A542DBB3_9ACTN</name>
<evidence type="ECO:0000256" key="1">
    <source>
        <dbReference type="SAM" id="MobiDB-lite"/>
    </source>
</evidence>
<dbReference type="RefSeq" id="WP_185759592.1">
    <property type="nucleotide sequence ID" value="NZ_BAAAKA010000053.1"/>
</dbReference>
<dbReference type="PANTHER" id="PTHR42685:SF19">
    <property type="entry name" value="POSSIBLE OXIDOREDUCTASE"/>
    <property type="match status" value="1"/>
</dbReference>
<dbReference type="GO" id="GO:0071949">
    <property type="term" value="F:FAD binding"/>
    <property type="evidence" value="ECO:0007669"/>
    <property type="project" value="InterPro"/>
</dbReference>
<dbReference type="Gene3D" id="3.50.50.60">
    <property type="entry name" value="FAD/NAD(P)-binding domain"/>
    <property type="match status" value="2"/>
</dbReference>
<dbReference type="PRINTS" id="PR00420">
    <property type="entry name" value="RNGMNOXGNASE"/>
</dbReference>
<keyword evidence="4" id="KW-1185">Reference proteome</keyword>
<reference evidence="3 4" key="1">
    <citation type="submission" date="2019-06" db="EMBL/GenBank/DDBJ databases">
        <title>Sequencing the genomes of 1000 actinobacteria strains.</title>
        <authorList>
            <person name="Klenk H.-P."/>
        </authorList>
    </citation>
    <scope>NUCLEOTIDE SEQUENCE [LARGE SCALE GENOMIC DNA]</scope>
    <source>
        <strain evidence="3 4">DSM 17305</strain>
    </source>
</reference>
<sequence length="391" mass="41523">MIDLLVAGAGPAGAATAIRAALSGLSVVVVEPRATPIDKACGEGIAHSAVEYLSRLGVELPGRSFHGIRYLDGTHSVEARFTAGRGRGVRRTALQAALADRLAALDIPVLQSRVGPITQNTTSVTAAGITARYLAAADGLHSPIRRQLGLTYAPPDPATRLVPARSAPLDPATRSASLDPATRFMPPGPAARLAGSARSFFHASHSAPSDVRRGLRQHFTVAPWTDLVEVYWSRLGEAYVTPVADDLVGVAVLTSARGTFAEHLEAFPQLKRRLQGAPPASSVMGAGPLRQRVRARTAGRVLLVGDAAGYVDALTGEGIAVALRTSAELVDCVRADRPQDYEAAWRRVSWECRLLTASLLWARNRRLVAPYIVPAAARLPAVYRTIVNRLS</sequence>
<feature type="domain" description="FAD-binding" evidence="2">
    <location>
        <begin position="3"/>
        <end position="59"/>
    </location>
</feature>